<evidence type="ECO:0000313" key="2">
    <source>
        <dbReference type="EMBL" id="QQE74513.1"/>
    </source>
</evidence>
<evidence type="ECO:0000313" key="3">
    <source>
        <dbReference type="EMBL" id="QUO41595.1"/>
    </source>
</evidence>
<name>A0A7T5EKZ0_9BACL</name>
<feature type="region of interest" description="Disordered" evidence="1">
    <location>
        <begin position="1"/>
        <end position="36"/>
    </location>
</feature>
<sequence>MINKKEYISFAPPNQDENEKNQQKLDKMPEEQPSCLEQGAVRTKMADKTAGRLAGCLRVNRSGANCSEPAV</sequence>
<dbReference type="EMBL" id="CP066308">
    <property type="protein sequence ID" value="QQE74513.1"/>
    <property type="molecule type" value="Genomic_DNA"/>
</dbReference>
<dbReference type="Proteomes" id="UP000677234">
    <property type="component" value="Chromosome"/>
</dbReference>
<evidence type="ECO:0000256" key="1">
    <source>
        <dbReference type="SAM" id="MobiDB-lite"/>
    </source>
</evidence>
<dbReference type="EMBL" id="CP073708">
    <property type="protein sequence ID" value="QUO41595.1"/>
    <property type="molecule type" value="Genomic_DNA"/>
</dbReference>
<reference evidence="2 4" key="1">
    <citation type="submission" date="2020-12" db="EMBL/GenBank/DDBJ databases">
        <title>strain FJAT-54423T represents a novel species of the genus Brevibacillus.</title>
        <authorList>
            <person name="Tang R."/>
        </authorList>
    </citation>
    <scope>NUCLEOTIDE SEQUENCE [LARGE SCALE GENOMIC DNA]</scope>
    <source>
        <strain evidence="2 4">FJAT-54423</strain>
    </source>
</reference>
<protein>
    <submittedName>
        <fullName evidence="2">Uncharacterized protein</fullName>
    </submittedName>
</protein>
<dbReference type="Proteomes" id="UP000595847">
    <property type="component" value="Chromosome"/>
</dbReference>
<reference evidence="3" key="2">
    <citation type="submission" date="2021-04" db="EMBL/GenBank/DDBJ databases">
        <title>Brevibacillus composti FJAT-54423, complete genome.</title>
        <authorList>
            <person name="Tang R."/>
        </authorList>
    </citation>
    <scope>NUCLEOTIDE SEQUENCE</scope>
    <source>
        <strain evidence="3">FJAT-54424</strain>
    </source>
</reference>
<organism evidence="2 4">
    <name type="scientific">Brevibacillus composti</name>
    <dbReference type="NCBI Taxonomy" id="2796470"/>
    <lineage>
        <taxon>Bacteria</taxon>
        <taxon>Bacillati</taxon>
        <taxon>Bacillota</taxon>
        <taxon>Bacilli</taxon>
        <taxon>Bacillales</taxon>
        <taxon>Paenibacillaceae</taxon>
        <taxon>Brevibacillus</taxon>
    </lineage>
</organism>
<keyword evidence="5" id="KW-1185">Reference proteome</keyword>
<dbReference type="AlphaFoldDB" id="A0A7T5EKZ0"/>
<evidence type="ECO:0000313" key="4">
    <source>
        <dbReference type="Proteomes" id="UP000595847"/>
    </source>
</evidence>
<proteinExistence type="predicted"/>
<dbReference type="KEGG" id="bcop:JD108_00315"/>
<evidence type="ECO:0000313" key="5">
    <source>
        <dbReference type="Proteomes" id="UP000677234"/>
    </source>
</evidence>
<accession>A0A7T5EKZ0</accession>
<feature type="compositionally biased region" description="Basic and acidic residues" evidence="1">
    <location>
        <begin position="17"/>
        <end position="30"/>
    </location>
</feature>
<gene>
    <name evidence="2" type="ORF">JD108_00315</name>
    <name evidence="3" type="ORF">KDJ56_00315</name>
</gene>
<dbReference type="RefSeq" id="WP_198828091.1">
    <property type="nucleotide sequence ID" value="NZ_CP066308.1"/>
</dbReference>